<dbReference type="PANTHER" id="PTHR24067">
    <property type="entry name" value="UBIQUITIN-CONJUGATING ENZYME E2"/>
    <property type="match status" value="1"/>
</dbReference>
<keyword evidence="8" id="KW-1185">Reference proteome</keyword>
<evidence type="ECO:0000256" key="3">
    <source>
        <dbReference type="PROSITE-ProRule" id="PRU10133"/>
    </source>
</evidence>
<keyword evidence="1" id="KW-0808">Transferase</keyword>
<keyword evidence="4" id="KW-0067">ATP-binding</keyword>
<dbReference type="EMBL" id="PITI01000020">
    <property type="protein sequence ID" value="TBU09547.1"/>
    <property type="molecule type" value="Genomic_DNA"/>
</dbReference>
<feature type="domain" description="UBC core" evidence="5">
    <location>
        <begin position="8"/>
        <end position="167"/>
    </location>
</feature>
<evidence type="ECO:0000313" key="7">
    <source>
        <dbReference type="EMBL" id="TBU09547.1"/>
    </source>
</evidence>
<evidence type="ECO:0000259" key="5">
    <source>
        <dbReference type="PROSITE" id="PS50127"/>
    </source>
</evidence>
<dbReference type="GO" id="GO:0005524">
    <property type="term" value="F:ATP binding"/>
    <property type="evidence" value="ECO:0007669"/>
    <property type="project" value="UniProtKB-UniRule"/>
</dbReference>
<gene>
    <name evidence="7" type="ORF">CWI36_0020p0090</name>
    <name evidence="6" type="ORF">CWI39_0380p0010</name>
</gene>
<dbReference type="InterPro" id="IPR050113">
    <property type="entry name" value="Ub_conjugating_enzyme"/>
</dbReference>
<evidence type="ECO:0000313" key="8">
    <source>
        <dbReference type="Proteomes" id="UP000291404"/>
    </source>
</evidence>
<dbReference type="GO" id="GO:0016740">
    <property type="term" value="F:transferase activity"/>
    <property type="evidence" value="ECO:0007669"/>
    <property type="project" value="UniProtKB-KW"/>
</dbReference>
<evidence type="ECO:0000313" key="6">
    <source>
        <dbReference type="EMBL" id="TBU07046.1"/>
    </source>
</evidence>
<dbReference type="InterPro" id="IPR016135">
    <property type="entry name" value="UBQ-conjugating_enzyme/RWD"/>
</dbReference>
<dbReference type="SUPFAM" id="SSF54495">
    <property type="entry name" value="UBC-like"/>
    <property type="match status" value="1"/>
</dbReference>
<dbReference type="CDD" id="cd23795">
    <property type="entry name" value="UBCc_UBE2G1"/>
    <property type="match status" value="1"/>
</dbReference>
<dbReference type="Proteomes" id="UP000293045">
    <property type="component" value="Unassembled WGS sequence"/>
</dbReference>
<organism evidence="7 8">
    <name type="scientific">Hamiltosporidium magnivora</name>
    <dbReference type="NCBI Taxonomy" id="148818"/>
    <lineage>
        <taxon>Eukaryota</taxon>
        <taxon>Fungi</taxon>
        <taxon>Fungi incertae sedis</taxon>
        <taxon>Microsporidia</taxon>
        <taxon>Dubosqiidae</taxon>
        <taxon>Hamiltosporidium</taxon>
    </lineage>
</organism>
<keyword evidence="4" id="KW-0547">Nucleotide-binding</keyword>
<evidence type="ECO:0000313" key="9">
    <source>
        <dbReference type="Proteomes" id="UP000293045"/>
    </source>
</evidence>
<dbReference type="VEuPathDB" id="MicrosporidiaDB:CWI39_0380p0010"/>
<keyword evidence="2 4" id="KW-0833">Ubl conjugation pathway</keyword>
<feature type="active site" description="Glycyl thioester intermediate" evidence="3">
    <location>
        <position position="92"/>
    </location>
</feature>
<dbReference type="STRING" id="148818.A0A4Q9LN48"/>
<evidence type="ECO:0000256" key="4">
    <source>
        <dbReference type="RuleBase" id="RU362109"/>
    </source>
</evidence>
<name>A0A4Q9LN48_9MICR</name>
<evidence type="ECO:0000256" key="2">
    <source>
        <dbReference type="ARBA" id="ARBA00022786"/>
    </source>
</evidence>
<reference evidence="8 9" key="1">
    <citation type="submission" date="2017-12" db="EMBL/GenBank/DDBJ databases">
        <authorList>
            <person name="Pombert J.-F."/>
            <person name="Haag K.L."/>
            <person name="Ebert D."/>
        </authorList>
    </citation>
    <scope>NUCLEOTIDE SEQUENCE [LARGE SCALE GENOMIC DNA]</scope>
    <source>
        <strain evidence="7">BE-OM-2</strain>
        <strain evidence="6">IL-BN-2</strain>
    </source>
</reference>
<dbReference type="EMBL" id="PIXR01000380">
    <property type="protein sequence ID" value="TBU07046.1"/>
    <property type="molecule type" value="Genomic_DNA"/>
</dbReference>
<dbReference type="VEuPathDB" id="MicrosporidiaDB:CWI36_0020p0090"/>
<protein>
    <submittedName>
        <fullName evidence="7">Ubiquitin-conjugating enzyme E2</fullName>
    </submittedName>
</protein>
<accession>A0A4Q9LN48</accession>
<dbReference type="InterPro" id="IPR000608">
    <property type="entry name" value="UBC"/>
</dbReference>
<dbReference type="InterPro" id="IPR023313">
    <property type="entry name" value="UBQ-conjugating_AS"/>
</dbReference>
<comment type="caution">
    <text evidence="7">The sequence shown here is derived from an EMBL/GenBank/DDBJ whole genome shotgun (WGS) entry which is preliminary data.</text>
</comment>
<evidence type="ECO:0000256" key="1">
    <source>
        <dbReference type="ARBA" id="ARBA00022679"/>
    </source>
</evidence>
<dbReference type="Gene3D" id="3.10.110.10">
    <property type="entry name" value="Ubiquitin Conjugating Enzyme"/>
    <property type="match status" value="1"/>
</dbReference>
<dbReference type="AlphaFoldDB" id="A0A4Q9LN48"/>
<sequence>MAANEGKRSKAFIEKEFKRLQERANEHFSVGLVDDNIYNWEVLVFGPKDTPYENGIFMARMTFPIAYPEAPPTFRFVSEMWHPNIDKDGDVCISILHKPGDDEYGYENLSERWMPVRNPESVIVSIISLLTSPNCESPANLDAAVDFRESPDKYFKKVRRLTQKTLE</sequence>
<dbReference type="PROSITE" id="PS50127">
    <property type="entry name" value="UBC_2"/>
    <property type="match status" value="1"/>
</dbReference>
<dbReference type="FunFam" id="3.10.110.10:FF:000051">
    <property type="entry name" value="ubiquitin-conjugating enzyme E2 R2-like"/>
    <property type="match status" value="1"/>
</dbReference>
<dbReference type="Proteomes" id="UP000291404">
    <property type="component" value="Unassembled WGS sequence"/>
</dbReference>
<dbReference type="SMART" id="SM00212">
    <property type="entry name" value="UBCc"/>
    <property type="match status" value="1"/>
</dbReference>
<dbReference type="PROSITE" id="PS00183">
    <property type="entry name" value="UBC_1"/>
    <property type="match status" value="1"/>
</dbReference>
<dbReference type="Pfam" id="PF00179">
    <property type="entry name" value="UQ_con"/>
    <property type="match status" value="1"/>
</dbReference>
<proteinExistence type="inferred from homology"/>
<comment type="similarity">
    <text evidence="4">Belongs to the ubiquitin-conjugating enzyme family.</text>
</comment>